<dbReference type="AlphaFoldDB" id="A0A5N6E0F0"/>
<keyword evidence="2" id="KW-1185">Reference proteome</keyword>
<proteinExistence type="predicted"/>
<feature type="non-terminal residue" evidence="1">
    <location>
        <position position="166"/>
    </location>
</feature>
<gene>
    <name evidence="1" type="ORF">BDV34DRAFT_186182</name>
</gene>
<name>A0A5N6E0F0_ASPPA</name>
<reference evidence="1 2" key="1">
    <citation type="submission" date="2019-04" db="EMBL/GenBank/DDBJ databases">
        <title>Fungal friends and foes A comparative genomics study of 23 Aspergillus species from section Flavi.</title>
        <authorList>
            <consortium name="DOE Joint Genome Institute"/>
            <person name="Kjaerbolling I."/>
            <person name="Vesth T.C."/>
            <person name="Frisvad J.C."/>
            <person name="Nybo J.L."/>
            <person name="Theobald S."/>
            <person name="Kildgaard S."/>
            <person name="Petersen T.I."/>
            <person name="Kuo A."/>
            <person name="Sato A."/>
            <person name="Lyhne E.K."/>
            <person name="Kogle M.E."/>
            <person name="Wiebenga A."/>
            <person name="Kun R.S."/>
            <person name="Lubbers R.J."/>
            <person name="Makela M.R."/>
            <person name="Barry K."/>
            <person name="Chovatia M."/>
            <person name="Clum A."/>
            <person name="Daum C."/>
            <person name="Haridas S."/>
            <person name="He G."/>
            <person name="LaButti K."/>
            <person name="Lipzen A."/>
            <person name="Mondo S."/>
            <person name="Pangilinan J."/>
            <person name="Riley R."/>
            <person name="Salamov A."/>
            <person name="Simmons B.A."/>
            <person name="Magnuson J.K."/>
            <person name="Henrissat B."/>
            <person name="Mortensen U.H."/>
            <person name="Larsen T.O."/>
            <person name="De vries R.P."/>
            <person name="Grigoriev I.V."/>
            <person name="Machida M."/>
            <person name="Baker S.E."/>
            <person name="Andersen M.R."/>
        </authorList>
    </citation>
    <scope>NUCLEOTIDE SEQUENCE [LARGE SCALE GENOMIC DNA]</scope>
    <source>
        <strain evidence="1 2">CBS 117618</strain>
    </source>
</reference>
<dbReference type="Proteomes" id="UP000326532">
    <property type="component" value="Unassembled WGS sequence"/>
</dbReference>
<sequence>MDCSHHVIQSLCHRQLQGARRNFSSPHNPAPALCMIRIVCMSHEAPSVSDIIRTLNKVPSRQSRTSLSTVVPLVESQSYTAGRLSWLTGNRICSKTPNMPLLSATPSMHIADSSLYLNVSRSFENMIFVCCACGDDTFAPVILYHSANGYASGSQAVAFLVRNNLF</sequence>
<evidence type="ECO:0000313" key="2">
    <source>
        <dbReference type="Proteomes" id="UP000326532"/>
    </source>
</evidence>
<dbReference type="VEuPathDB" id="FungiDB:BDV34DRAFT_186182"/>
<protein>
    <submittedName>
        <fullName evidence="1">Uncharacterized protein</fullName>
    </submittedName>
</protein>
<evidence type="ECO:0000313" key="1">
    <source>
        <dbReference type="EMBL" id="KAB8210637.1"/>
    </source>
</evidence>
<dbReference type="EMBL" id="ML734941">
    <property type="protein sequence ID" value="KAB8210637.1"/>
    <property type="molecule type" value="Genomic_DNA"/>
</dbReference>
<accession>A0A5N6E0F0</accession>
<organism evidence="1 2">
    <name type="scientific">Aspergillus parasiticus</name>
    <dbReference type="NCBI Taxonomy" id="5067"/>
    <lineage>
        <taxon>Eukaryota</taxon>
        <taxon>Fungi</taxon>
        <taxon>Dikarya</taxon>
        <taxon>Ascomycota</taxon>
        <taxon>Pezizomycotina</taxon>
        <taxon>Eurotiomycetes</taxon>
        <taxon>Eurotiomycetidae</taxon>
        <taxon>Eurotiales</taxon>
        <taxon>Aspergillaceae</taxon>
        <taxon>Aspergillus</taxon>
        <taxon>Aspergillus subgen. Circumdati</taxon>
    </lineage>
</organism>